<dbReference type="Proteomes" id="UP000054538">
    <property type="component" value="Unassembled WGS sequence"/>
</dbReference>
<organism evidence="1 2">
    <name type="scientific">Paxillus rubicundulus Ve08.2h10</name>
    <dbReference type="NCBI Taxonomy" id="930991"/>
    <lineage>
        <taxon>Eukaryota</taxon>
        <taxon>Fungi</taxon>
        <taxon>Dikarya</taxon>
        <taxon>Basidiomycota</taxon>
        <taxon>Agaricomycotina</taxon>
        <taxon>Agaricomycetes</taxon>
        <taxon>Agaricomycetidae</taxon>
        <taxon>Boletales</taxon>
        <taxon>Paxilineae</taxon>
        <taxon>Paxillaceae</taxon>
        <taxon>Paxillus</taxon>
    </lineage>
</organism>
<dbReference type="InParanoid" id="A0A0D0C1I9"/>
<feature type="non-terminal residue" evidence="1">
    <location>
        <position position="1"/>
    </location>
</feature>
<proteinExistence type="predicted"/>
<dbReference type="HOGENOM" id="CLU_2549228_0_0_1"/>
<gene>
    <name evidence="1" type="ORF">PAXRUDRAFT_779143</name>
</gene>
<reference evidence="1 2" key="1">
    <citation type="submission" date="2014-04" db="EMBL/GenBank/DDBJ databases">
        <authorList>
            <consortium name="DOE Joint Genome Institute"/>
            <person name="Kuo A."/>
            <person name="Kohler A."/>
            <person name="Jargeat P."/>
            <person name="Nagy L.G."/>
            <person name="Floudas D."/>
            <person name="Copeland A."/>
            <person name="Barry K.W."/>
            <person name="Cichocki N."/>
            <person name="Veneault-Fourrey C."/>
            <person name="LaButti K."/>
            <person name="Lindquist E.A."/>
            <person name="Lipzen A."/>
            <person name="Lundell T."/>
            <person name="Morin E."/>
            <person name="Murat C."/>
            <person name="Sun H."/>
            <person name="Tunlid A."/>
            <person name="Henrissat B."/>
            <person name="Grigoriev I.V."/>
            <person name="Hibbett D.S."/>
            <person name="Martin F."/>
            <person name="Nordberg H.P."/>
            <person name="Cantor M.N."/>
            <person name="Hua S.X."/>
        </authorList>
    </citation>
    <scope>NUCLEOTIDE SEQUENCE [LARGE SCALE GENOMIC DNA]</scope>
    <source>
        <strain evidence="1 2">Ve08.2h10</strain>
    </source>
</reference>
<evidence type="ECO:0000313" key="2">
    <source>
        <dbReference type="Proteomes" id="UP000054538"/>
    </source>
</evidence>
<dbReference type="OrthoDB" id="2673138at2759"/>
<protein>
    <submittedName>
        <fullName evidence="1">Unplaced genomic scaffold scaffold_2330, whole genome shotgun sequence</fullName>
    </submittedName>
</protein>
<sequence>TWNSTGATPIDSDEPGEHTTVQLVKKNQGFEISAFRYFGIYCPNMPQSCQTSLKMQWAVVWLSRFLDHEKIAMCLNMSTRSVL</sequence>
<keyword evidence="2" id="KW-1185">Reference proteome</keyword>
<reference evidence="2" key="2">
    <citation type="submission" date="2015-01" db="EMBL/GenBank/DDBJ databases">
        <title>Evolutionary Origins and Diversification of the Mycorrhizal Mutualists.</title>
        <authorList>
            <consortium name="DOE Joint Genome Institute"/>
            <consortium name="Mycorrhizal Genomics Consortium"/>
            <person name="Kohler A."/>
            <person name="Kuo A."/>
            <person name="Nagy L.G."/>
            <person name="Floudas D."/>
            <person name="Copeland A."/>
            <person name="Barry K.W."/>
            <person name="Cichocki N."/>
            <person name="Veneault-Fourrey C."/>
            <person name="LaButti K."/>
            <person name="Lindquist E.A."/>
            <person name="Lipzen A."/>
            <person name="Lundell T."/>
            <person name="Morin E."/>
            <person name="Murat C."/>
            <person name="Riley R."/>
            <person name="Ohm R."/>
            <person name="Sun H."/>
            <person name="Tunlid A."/>
            <person name="Henrissat B."/>
            <person name="Grigoriev I.V."/>
            <person name="Hibbett D.S."/>
            <person name="Martin F."/>
        </authorList>
    </citation>
    <scope>NUCLEOTIDE SEQUENCE [LARGE SCALE GENOMIC DNA]</scope>
    <source>
        <strain evidence="2">Ve08.2h10</strain>
    </source>
</reference>
<evidence type="ECO:0000313" key="1">
    <source>
        <dbReference type="EMBL" id="KIK77082.1"/>
    </source>
</evidence>
<dbReference type="EMBL" id="KN827152">
    <property type="protein sequence ID" value="KIK77082.1"/>
    <property type="molecule type" value="Genomic_DNA"/>
</dbReference>
<name>A0A0D0C1I9_9AGAM</name>
<accession>A0A0D0C1I9</accession>
<dbReference type="AlphaFoldDB" id="A0A0D0C1I9"/>